<dbReference type="Proteomes" id="UP000217199">
    <property type="component" value="Unassembled WGS sequence"/>
</dbReference>
<comment type="similarity">
    <text evidence="2">Belongs to the IFI6/IFI27 family.</text>
</comment>
<gene>
    <name evidence="7" type="ORF">PNOK_0714200</name>
</gene>
<name>A0A286UBY8_9AGAM</name>
<dbReference type="InterPro" id="IPR038213">
    <property type="entry name" value="IFI6/IFI27-like_sf"/>
</dbReference>
<evidence type="ECO:0000256" key="1">
    <source>
        <dbReference type="ARBA" id="ARBA00004141"/>
    </source>
</evidence>
<protein>
    <recommendedName>
        <fullName evidence="9">Interferon-induced 6-16</fullName>
    </recommendedName>
</protein>
<comment type="subcellular location">
    <subcellularLocation>
        <location evidence="1">Membrane</location>
        <topology evidence="1">Multi-pass membrane protein</topology>
    </subcellularLocation>
</comment>
<dbReference type="InParanoid" id="A0A286UBY8"/>
<dbReference type="AlphaFoldDB" id="A0A286UBY8"/>
<keyword evidence="4 6" id="KW-1133">Transmembrane helix</keyword>
<dbReference type="Gene3D" id="6.10.110.10">
    <property type="match status" value="1"/>
</dbReference>
<dbReference type="Pfam" id="PF06140">
    <property type="entry name" value="Ifi-6-16"/>
    <property type="match status" value="1"/>
</dbReference>
<dbReference type="GO" id="GO:0016020">
    <property type="term" value="C:membrane"/>
    <property type="evidence" value="ECO:0007669"/>
    <property type="project" value="UniProtKB-SubCell"/>
</dbReference>
<evidence type="ECO:0000313" key="8">
    <source>
        <dbReference type="Proteomes" id="UP000217199"/>
    </source>
</evidence>
<evidence type="ECO:0000256" key="6">
    <source>
        <dbReference type="SAM" id="Phobius"/>
    </source>
</evidence>
<evidence type="ECO:0000256" key="5">
    <source>
        <dbReference type="ARBA" id="ARBA00023136"/>
    </source>
</evidence>
<evidence type="ECO:0008006" key="9">
    <source>
        <dbReference type="Google" id="ProtNLM"/>
    </source>
</evidence>
<keyword evidence="3 6" id="KW-0812">Transmembrane</keyword>
<evidence type="ECO:0000256" key="2">
    <source>
        <dbReference type="ARBA" id="ARBA00007262"/>
    </source>
</evidence>
<reference evidence="7 8" key="1">
    <citation type="journal article" date="2017" name="Mol. Ecol.">
        <title>Comparative and population genomic landscape of Phellinus noxius: A hypervariable fungus causing root rot in trees.</title>
        <authorList>
            <person name="Chung C.L."/>
            <person name="Lee T.J."/>
            <person name="Akiba M."/>
            <person name="Lee H.H."/>
            <person name="Kuo T.H."/>
            <person name="Liu D."/>
            <person name="Ke H.M."/>
            <person name="Yokoi T."/>
            <person name="Roa M.B."/>
            <person name="Lu M.J."/>
            <person name="Chang Y.Y."/>
            <person name="Ann P.J."/>
            <person name="Tsai J.N."/>
            <person name="Chen C.Y."/>
            <person name="Tzean S.S."/>
            <person name="Ota Y."/>
            <person name="Hattori T."/>
            <person name="Sahashi N."/>
            <person name="Liou R.F."/>
            <person name="Kikuchi T."/>
            <person name="Tsai I.J."/>
        </authorList>
    </citation>
    <scope>NUCLEOTIDE SEQUENCE [LARGE SCALE GENOMIC DNA]</scope>
    <source>
        <strain evidence="7 8">FFPRI411160</strain>
    </source>
</reference>
<keyword evidence="8" id="KW-1185">Reference proteome</keyword>
<evidence type="ECO:0000313" key="7">
    <source>
        <dbReference type="EMBL" id="PAV17078.1"/>
    </source>
</evidence>
<accession>A0A286UBY8</accession>
<comment type="caution">
    <text evidence="7">The sequence shown here is derived from an EMBL/GenBank/DDBJ whole genome shotgun (WGS) entry which is preliminary data.</text>
</comment>
<feature type="transmembrane region" description="Helical" evidence="6">
    <location>
        <begin position="74"/>
        <end position="93"/>
    </location>
</feature>
<sequence length="94" mass="8681">MSLSVAARITASALFGGLVLAPAIAPPLLGIIGFGAAGPVAGTVAAAMQSSIGGAVAAGSPFAVAQSVAMGGTLPFVGTAIASVASGVIGFFAH</sequence>
<evidence type="ECO:0000256" key="3">
    <source>
        <dbReference type="ARBA" id="ARBA00022692"/>
    </source>
</evidence>
<proteinExistence type="inferred from homology"/>
<organism evidence="7 8">
    <name type="scientific">Pyrrhoderma noxium</name>
    <dbReference type="NCBI Taxonomy" id="2282107"/>
    <lineage>
        <taxon>Eukaryota</taxon>
        <taxon>Fungi</taxon>
        <taxon>Dikarya</taxon>
        <taxon>Basidiomycota</taxon>
        <taxon>Agaricomycotina</taxon>
        <taxon>Agaricomycetes</taxon>
        <taxon>Hymenochaetales</taxon>
        <taxon>Hymenochaetaceae</taxon>
        <taxon>Pyrrhoderma</taxon>
    </lineage>
</organism>
<dbReference type="InterPro" id="IPR009311">
    <property type="entry name" value="IFI6/IFI27-like"/>
</dbReference>
<evidence type="ECO:0000256" key="4">
    <source>
        <dbReference type="ARBA" id="ARBA00022989"/>
    </source>
</evidence>
<keyword evidence="5 6" id="KW-0472">Membrane</keyword>
<feature type="transmembrane region" description="Helical" evidence="6">
    <location>
        <begin position="40"/>
        <end position="62"/>
    </location>
</feature>
<dbReference type="EMBL" id="NBII01000007">
    <property type="protein sequence ID" value="PAV17078.1"/>
    <property type="molecule type" value="Genomic_DNA"/>
</dbReference>
<dbReference type="STRING" id="2282107.A0A286UBY8"/>
<dbReference type="OrthoDB" id="440424at2759"/>